<dbReference type="EMBL" id="CP154834">
    <property type="protein sequence ID" value="XAO72814.1"/>
    <property type="molecule type" value="Genomic_DNA"/>
</dbReference>
<name>A0AAU6WJ02_9FLAO</name>
<proteinExistence type="predicted"/>
<dbReference type="Proteomes" id="UP001463665">
    <property type="component" value="Chromosome"/>
</dbReference>
<dbReference type="AlphaFoldDB" id="A0AAU6WJ02"/>
<evidence type="ECO:0000313" key="1">
    <source>
        <dbReference type="EMBL" id="XAO72814.1"/>
    </source>
</evidence>
<organism evidence="1 2">
    <name type="scientific">Chryseobacterium endophyticum</name>
    <dbReference type="NCBI Taxonomy" id="1854762"/>
    <lineage>
        <taxon>Bacteria</taxon>
        <taxon>Pseudomonadati</taxon>
        <taxon>Bacteroidota</taxon>
        <taxon>Flavobacteriia</taxon>
        <taxon>Flavobacteriales</taxon>
        <taxon>Weeksellaceae</taxon>
        <taxon>Chryseobacterium group</taxon>
        <taxon>Chryseobacterium</taxon>
    </lineage>
</organism>
<accession>A0AAU6WJ02</accession>
<reference evidence="1 2" key="1">
    <citation type="submission" date="2024-04" db="EMBL/GenBank/DDBJ databases">
        <title>Genome sequencing and assembly of rice foliar adapted Chryseobacterium endophyticum OsEnb-ALM-A6.</title>
        <authorList>
            <person name="Kumar S."/>
            <person name="Javed M."/>
            <person name="Chouhan V."/>
            <person name="Charishma K."/>
            <person name="Patel A."/>
            <person name="Kumar M."/>
            <person name="Sahu K.P."/>
            <person name="Kumar A."/>
        </authorList>
    </citation>
    <scope>NUCLEOTIDE SEQUENCE [LARGE SCALE GENOMIC DNA]</scope>
    <source>
        <strain evidence="1 2">OsEnb-ALM-A6</strain>
    </source>
</reference>
<sequence length="124" mass="13636">MGGRFFLLGILFCAFFRLSGQIDGVHLMMRLHPVQILSIENSIESGGKSVNAGDQRYITVSSTTGFDVSVHRRVSEFVRTNVINTTKGAVHKHIAVDYDKNVNQKKADNASLNSADLVLTLISQ</sequence>
<keyword evidence="2" id="KW-1185">Reference proteome</keyword>
<evidence type="ECO:0000313" key="2">
    <source>
        <dbReference type="Proteomes" id="UP001463665"/>
    </source>
</evidence>
<gene>
    <name evidence="1" type="ORF">AAFP95_13190</name>
</gene>
<dbReference type="RefSeq" id="WP_294201088.1">
    <property type="nucleotide sequence ID" value="NZ_CP154834.1"/>
</dbReference>
<protein>
    <submittedName>
        <fullName evidence="1">Uncharacterized protein</fullName>
    </submittedName>
</protein>